<dbReference type="InterPro" id="IPR004179">
    <property type="entry name" value="Sec63-dom"/>
</dbReference>
<dbReference type="GeneID" id="20213333"/>
<dbReference type="KEGG" id="hro:HELRODRAFT_62279"/>
<keyword evidence="12" id="KW-1185">Reference proteome</keyword>
<dbReference type="InterPro" id="IPR014001">
    <property type="entry name" value="Helicase_ATP-bd"/>
</dbReference>
<evidence type="ECO:0000256" key="6">
    <source>
        <dbReference type="ARBA" id="ARBA00022806"/>
    </source>
</evidence>
<evidence type="ECO:0000313" key="12">
    <source>
        <dbReference type="Proteomes" id="UP000015101"/>
    </source>
</evidence>
<gene>
    <name evidence="11" type="primary">20213333</name>
    <name evidence="10" type="ORF">HELRODRAFT_62279</name>
</gene>
<dbReference type="InterPro" id="IPR003593">
    <property type="entry name" value="AAA+_ATPase"/>
</dbReference>
<keyword evidence="7" id="KW-0067">ATP-binding</keyword>
<dbReference type="PANTHER" id="PTHR47961:SF13">
    <property type="entry name" value="ACTIVATING SIGNAL COINTEGRATOR 1 COMPLEX SUBUNIT 3"/>
    <property type="match status" value="1"/>
</dbReference>
<dbReference type="STRING" id="6412.T1FWY5"/>
<dbReference type="CDD" id="cd18020">
    <property type="entry name" value="DEXHc_ASCC3_1"/>
    <property type="match status" value="1"/>
</dbReference>
<organism evidence="11 12">
    <name type="scientific">Helobdella robusta</name>
    <name type="common">Californian leech</name>
    <dbReference type="NCBI Taxonomy" id="6412"/>
    <lineage>
        <taxon>Eukaryota</taxon>
        <taxon>Metazoa</taxon>
        <taxon>Spiralia</taxon>
        <taxon>Lophotrochozoa</taxon>
        <taxon>Annelida</taxon>
        <taxon>Clitellata</taxon>
        <taxon>Hirudinea</taxon>
        <taxon>Rhynchobdellida</taxon>
        <taxon>Glossiphoniidae</taxon>
        <taxon>Helobdella</taxon>
    </lineage>
</organism>
<dbReference type="EnsemblMetazoa" id="HelroT62279">
    <property type="protein sequence ID" value="HelroP62279"/>
    <property type="gene ID" value="HelroG62279"/>
</dbReference>
<dbReference type="FunFam" id="3.40.50.300:FF:000062">
    <property type="entry name" value="U5 small nuclear ribonucleoprotein helicase"/>
    <property type="match status" value="1"/>
</dbReference>
<evidence type="ECO:0008006" key="13">
    <source>
        <dbReference type="Google" id="ProtNLM"/>
    </source>
</evidence>
<dbReference type="FunFam" id="2.60.40.150:FF:000004">
    <property type="entry name" value="RNA helicase, activating signal cointegrator 1"/>
    <property type="match status" value="1"/>
</dbReference>
<dbReference type="Gene3D" id="2.60.40.150">
    <property type="entry name" value="C2 domain"/>
    <property type="match status" value="2"/>
</dbReference>
<dbReference type="SMART" id="SM00382">
    <property type="entry name" value="AAA"/>
    <property type="match status" value="2"/>
</dbReference>
<dbReference type="SUPFAM" id="SSF81296">
    <property type="entry name" value="E set domains"/>
    <property type="match status" value="1"/>
</dbReference>
<evidence type="ECO:0000256" key="3">
    <source>
        <dbReference type="ARBA" id="ARBA00022737"/>
    </source>
</evidence>
<evidence type="ECO:0000256" key="7">
    <source>
        <dbReference type="ARBA" id="ARBA00022840"/>
    </source>
</evidence>
<comment type="subcellular location">
    <subcellularLocation>
        <location evidence="1">Cytoplasm</location>
    </subcellularLocation>
</comment>
<dbReference type="GO" id="GO:0016787">
    <property type="term" value="F:hydrolase activity"/>
    <property type="evidence" value="ECO:0007669"/>
    <property type="project" value="UniProtKB-KW"/>
</dbReference>
<dbReference type="CDD" id="cd18022">
    <property type="entry name" value="DEXHc_ASCC3_2"/>
    <property type="match status" value="1"/>
</dbReference>
<dbReference type="InterPro" id="IPR036390">
    <property type="entry name" value="WH_DNA-bd_sf"/>
</dbReference>
<keyword evidence="5" id="KW-0378">Hydrolase</keyword>
<dbReference type="InterPro" id="IPR001650">
    <property type="entry name" value="Helicase_C-like"/>
</dbReference>
<dbReference type="EMBL" id="KB095811">
    <property type="protein sequence ID" value="ESO12122.1"/>
    <property type="molecule type" value="Genomic_DNA"/>
</dbReference>
<sequence>FPYVFDSLAEAKTKSGFIAGSKLILPDGFEHESNEKCEEITIPHVPLSPVHYVDMVSIQELDEIGQLVFKGIKTLNLIQSIVYPIAYTSNENLLICAPTGAGKTNIAMLSILRELGMHLDNGIIKKNDFKIVYIAPMKALAAEMVRNFGTRLSVLGVQVMELTGDIQLTKTEISETQMIVTTPEKWDVVTRKSTGDVLLSQIVRLLIIDEVHLLHDDRGSVIESIVARTLRQAIVESSQTMIRIVGLSATLPNYLDVARFLRVNPNSGLFYFDTRFRPVPLSQTFVGIKALNHLKQLHDFNEICYNKVYEQVKKEHQVMVFVHARNETYRTAQTLLEFCKIKGHSEFFTAKRSPRLNEASKQFIRSGNQQMKELFPEGFAIHHAGMLRSDRNLVEKFFVEGLIKVIVCTATLAWGVNLPAHAVVIKGTQIYNAKKGSFVDLGILDVMQIFGRAGRPQYDIFGHGTILTTHDKLAYYLSLLTQQNPIESQFVNGLSDHLNAEISLGSVTTVNEGVRWLSYTYLFVRMKINPLAYGITFTELQNDPGLVKHRHELIVASARMLDKAHMIRFDEKSGSLHSTDLGRIASHFYIKYDSVEVFNEFLHPTIIDDKIYEMISRAHEFEQIKVRDEELVELNSHLTDACQVPVIGGTENSWGKVNILLQAFISRQPLDSFSLVSDQAYVVQNATRIARALFEIALKKGWSMAAGRLLKLSKVLEKRLWDWQNPIRQFSFVPTEIFNKLEEKGLSIDRLREMDSKEIGRHIIRNIRMGPSLKQCAHRIPLLDVDYLIQPITRTVLKITLLFTAAFDWNDKIHGKVGEPFWVWIEDPDSNNIYHYDFIIIYKKTVVTKTPQTLVFTIPIIEPLPSQYYIRLVSDKWLGSETTLPISFQHLILPERHPPHTELLDLQPLPKKALKDPVLESLYKFNHFNPIQTQVFHTLYHQDVNVLLGSPTGSGKTVAAELAIFRVFREYPKTKAVYIAPLKALVRERMEDWKIRIEQKLGKRVVELTGDVVPDMGAISKADLIVTTPEKWDGISRSWQTRKYVKSVSLLVIDEIHLLGDDRGPVLEVIVSRSNFISSHTDMKIRVVGLSTALANAKDLADWLSIKQIGLFNFRPSVRPVPLEVHISGYPGKHYCPRMATMNKPIFQAIITHSPTKPVLIFVSSRRQTRLTAFDLIAYLAAEENPKQWLHMSEPEASRVLNVTTSSLMECNLKLTMAFGIGLHHAGIHEKDRQIVEHLFVRRKIQVLIATSTLAWGVNFPAHLVIVKGTEYYDGKTKRYVDFPITDVLQMMGRAGRPQFDDQGKAVILVHDVKKHFYKKFLYEPFPVESSLLDVLTDHLNAEIVAESICSKQDAIDYITWTYFFRRLIINPSYYNLESVTPEKINKYLSALVQKSLNSLISSHCIDLGEDNFSVTSLTAGRISSYYYLQHSTIRGFYNSLQKDCDVFQLLKIFTDAEEFSQLPVRHNEDYINKELAYQLSVSVEHNTFDKSNTKALLLFWAYFSRTPLPSADYHTDLKSVMDQALRVLQAMLDMSAELNYLSTSLRVINLMQMVVQGQWVDDCSLLCLPFINNENKHHFRIELANSFKGCVVVGLADLMYVVDGWPNLIQKMLKPHFNSTQIDQIYKTVKQLPMMEIRFSMKMASQEDVDDAKFIPLFHQSLYMKKDSKWNEIKAGIEYILTIVLHRMNKEKKTSSYAYPTRFQKQKEECWILLLGDVENNSVLALKRVGFVQLEKSIQVSFVSPKKSGRHIYTLYIMSDCYVELDQQYDIFFHVL</sequence>
<dbReference type="GO" id="GO:0043138">
    <property type="term" value="F:3'-5' DNA helicase activity"/>
    <property type="evidence" value="ECO:0000318"/>
    <property type="project" value="GO_Central"/>
</dbReference>
<dbReference type="InterPro" id="IPR014756">
    <property type="entry name" value="Ig_E-set"/>
</dbReference>
<evidence type="ECO:0000313" key="10">
    <source>
        <dbReference type="EMBL" id="ESO12122.1"/>
    </source>
</evidence>
<dbReference type="Gene3D" id="1.10.3380.10">
    <property type="entry name" value="Sec63 N-terminal domain-like domain"/>
    <property type="match status" value="2"/>
</dbReference>
<dbReference type="SMART" id="SM00973">
    <property type="entry name" value="Sec63"/>
    <property type="match status" value="2"/>
</dbReference>
<dbReference type="GO" id="GO:0005524">
    <property type="term" value="F:ATP binding"/>
    <property type="evidence" value="ECO:0007669"/>
    <property type="project" value="UniProtKB-KW"/>
</dbReference>
<keyword evidence="2" id="KW-0963">Cytoplasm</keyword>
<dbReference type="GO" id="GO:0005737">
    <property type="term" value="C:cytoplasm"/>
    <property type="evidence" value="ECO:0007669"/>
    <property type="project" value="UniProtKB-SubCell"/>
</dbReference>
<dbReference type="PANTHER" id="PTHR47961">
    <property type="entry name" value="DNA POLYMERASE THETA, PUTATIVE (AFU_ORTHOLOGUE AFUA_1G05260)-RELATED"/>
    <property type="match status" value="1"/>
</dbReference>
<dbReference type="FunFam" id="1.10.10.10:FF:000024">
    <property type="entry name" value="U5 small nuclear ribonucleoprotein helicase"/>
    <property type="match status" value="1"/>
</dbReference>
<dbReference type="HOGENOM" id="CLU_000335_2_0_1"/>
<dbReference type="eggNOG" id="KOG0952">
    <property type="taxonomic scope" value="Eukaryota"/>
</dbReference>
<name>T1FWY5_HELRO</name>
<dbReference type="InterPro" id="IPR036388">
    <property type="entry name" value="WH-like_DNA-bd_sf"/>
</dbReference>
<dbReference type="SUPFAM" id="SSF46785">
    <property type="entry name" value="Winged helix' DNA-binding domain"/>
    <property type="match status" value="2"/>
</dbReference>
<dbReference type="Pfam" id="PF02889">
    <property type="entry name" value="Sec63"/>
    <property type="match status" value="2"/>
</dbReference>
<dbReference type="SMART" id="SM00490">
    <property type="entry name" value="HELICc"/>
    <property type="match status" value="2"/>
</dbReference>
<dbReference type="InterPro" id="IPR057842">
    <property type="entry name" value="WH_MER3"/>
</dbReference>
<dbReference type="InParanoid" id="T1FWY5"/>
<evidence type="ECO:0000259" key="8">
    <source>
        <dbReference type="PROSITE" id="PS51192"/>
    </source>
</evidence>
<dbReference type="RefSeq" id="XP_009008842.1">
    <property type="nucleotide sequence ID" value="XM_009010594.1"/>
</dbReference>
<dbReference type="FunFam" id="1.10.3380.10:FF:000002">
    <property type="entry name" value="Activating signal cointegrator 1 complex subunit 3"/>
    <property type="match status" value="1"/>
</dbReference>
<evidence type="ECO:0000256" key="4">
    <source>
        <dbReference type="ARBA" id="ARBA00022741"/>
    </source>
</evidence>
<evidence type="ECO:0000259" key="9">
    <source>
        <dbReference type="PROSITE" id="PS51194"/>
    </source>
</evidence>
<evidence type="ECO:0000256" key="2">
    <source>
        <dbReference type="ARBA" id="ARBA00022490"/>
    </source>
</evidence>
<keyword evidence="3" id="KW-0677">Repeat</keyword>
<dbReference type="Proteomes" id="UP000015101">
    <property type="component" value="Unassembled WGS sequence"/>
</dbReference>
<dbReference type="FunFam" id="3.40.50.300:FF:000102">
    <property type="entry name" value="RNA helicase, activating signal cointegrator 1"/>
    <property type="match status" value="1"/>
</dbReference>
<evidence type="ECO:0000256" key="1">
    <source>
        <dbReference type="ARBA" id="ARBA00004496"/>
    </source>
</evidence>
<feature type="domain" description="Helicase ATP-binding" evidence="8">
    <location>
        <begin position="937"/>
        <end position="1112"/>
    </location>
</feature>
<dbReference type="SMART" id="SM00487">
    <property type="entry name" value="DEXDc"/>
    <property type="match status" value="2"/>
</dbReference>
<dbReference type="FunCoup" id="T1FWY5">
    <property type="interactions" value="1605"/>
</dbReference>
<keyword evidence="4" id="KW-0547">Nucleotide-binding</keyword>
<dbReference type="InterPro" id="IPR011545">
    <property type="entry name" value="DEAD/DEAH_box_helicase_dom"/>
</dbReference>
<dbReference type="GO" id="GO:0003676">
    <property type="term" value="F:nucleic acid binding"/>
    <property type="evidence" value="ECO:0007669"/>
    <property type="project" value="InterPro"/>
</dbReference>
<dbReference type="InterPro" id="IPR027417">
    <property type="entry name" value="P-loop_NTPase"/>
</dbReference>
<reference evidence="12" key="1">
    <citation type="submission" date="2012-12" db="EMBL/GenBank/DDBJ databases">
        <authorList>
            <person name="Hellsten U."/>
            <person name="Grimwood J."/>
            <person name="Chapman J.A."/>
            <person name="Shapiro H."/>
            <person name="Aerts A."/>
            <person name="Otillar R.P."/>
            <person name="Terry A.Y."/>
            <person name="Boore J.L."/>
            <person name="Simakov O."/>
            <person name="Marletaz F."/>
            <person name="Cho S.-J."/>
            <person name="Edsinger-Gonzales E."/>
            <person name="Havlak P."/>
            <person name="Kuo D.-H."/>
            <person name="Larsson T."/>
            <person name="Lv J."/>
            <person name="Arendt D."/>
            <person name="Savage R."/>
            <person name="Osoegawa K."/>
            <person name="de Jong P."/>
            <person name="Lindberg D.R."/>
            <person name="Seaver E.C."/>
            <person name="Weisblat D.A."/>
            <person name="Putnam N.H."/>
            <person name="Grigoriev I.V."/>
            <person name="Rokhsar D.S."/>
        </authorList>
    </citation>
    <scope>NUCLEOTIDE SEQUENCE</scope>
</reference>
<reference evidence="10 12" key="2">
    <citation type="journal article" date="2013" name="Nature">
        <title>Insights into bilaterian evolution from three spiralian genomes.</title>
        <authorList>
            <person name="Simakov O."/>
            <person name="Marletaz F."/>
            <person name="Cho S.J."/>
            <person name="Edsinger-Gonzales E."/>
            <person name="Havlak P."/>
            <person name="Hellsten U."/>
            <person name="Kuo D.H."/>
            <person name="Larsson T."/>
            <person name="Lv J."/>
            <person name="Arendt D."/>
            <person name="Savage R."/>
            <person name="Osoegawa K."/>
            <person name="de Jong P."/>
            <person name="Grimwood J."/>
            <person name="Chapman J.A."/>
            <person name="Shapiro H."/>
            <person name="Aerts A."/>
            <person name="Otillar R.P."/>
            <person name="Terry A.Y."/>
            <person name="Boore J.L."/>
            <person name="Grigoriev I.V."/>
            <person name="Lindberg D.R."/>
            <person name="Seaver E.C."/>
            <person name="Weisblat D.A."/>
            <person name="Putnam N.H."/>
            <person name="Rokhsar D.S."/>
        </authorList>
    </citation>
    <scope>NUCLEOTIDE SEQUENCE</scope>
</reference>
<dbReference type="OrthoDB" id="5575at2759"/>
<keyword evidence="6" id="KW-0347">Helicase</keyword>
<proteinExistence type="predicted"/>
<dbReference type="InterPro" id="IPR050474">
    <property type="entry name" value="Hel308_SKI2-like"/>
</dbReference>
<dbReference type="EMBL" id="AMQM01000075">
    <property type="status" value="NOT_ANNOTATED_CDS"/>
    <property type="molecule type" value="Genomic_DNA"/>
</dbReference>
<dbReference type="Gene3D" id="1.10.150.20">
    <property type="entry name" value="5' to 3' exonuclease, C-terminal subdomain"/>
    <property type="match status" value="1"/>
</dbReference>
<reference evidence="11" key="3">
    <citation type="submission" date="2015-06" db="UniProtKB">
        <authorList>
            <consortium name="EnsemblMetazoa"/>
        </authorList>
    </citation>
    <scope>IDENTIFICATION</scope>
</reference>
<dbReference type="FunFam" id="2.60.40.150:FF:000113">
    <property type="entry name" value="activating signal cointegrator 1 complex subunit 3"/>
    <property type="match status" value="1"/>
</dbReference>
<protein>
    <recommendedName>
        <fullName evidence="13">Activating signal cointegrator 1 complex subunit 3</fullName>
    </recommendedName>
</protein>
<dbReference type="OMA" id="MCSATEF"/>
<accession>T1FWY5</accession>
<dbReference type="FunFam" id="1.10.150.20:FF:000004">
    <property type="entry name" value="U5 small nuclear ribonucleoprotein helicase"/>
    <property type="match status" value="1"/>
</dbReference>
<dbReference type="EMBL" id="AMQM01000076">
    <property type="status" value="NOT_ANNOTATED_CDS"/>
    <property type="molecule type" value="Genomic_DNA"/>
</dbReference>
<dbReference type="GO" id="GO:0180022">
    <property type="term" value="C:RQC-trigger complex"/>
    <property type="evidence" value="ECO:0007669"/>
    <property type="project" value="UniProtKB-ARBA"/>
</dbReference>
<dbReference type="SUPFAM" id="SSF158702">
    <property type="entry name" value="Sec63 N-terminal domain-like"/>
    <property type="match status" value="2"/>
</dbReference>
<evidence type="ECO:0000313" key="11">
    <source>
        <dbReference type="EnsemblMetazoa" id="HelroP62279"/>
    </source>
</evidence>
<dbReference type="Pfam" id="PF23445">
    <property type="entry name" value="WHD_SNRNP200"/>
    <property type="match status" value="2"/>
</dbReference>
<dbReference type="PIRSF" id="PIRSF039073">
    <property type="entry name" value="BRR2"/>
    <property type="match status" value="1"/>
</dbReference>
<dbReference type="EMBL" id="AMQM01000077">
    <property type="status" value="NOT_ANNOTATED_CDS"/>
    <property type="molecule type" value="Genomic_DNA"/>
</dbReference>
<dbReference type="CDD" id="cd18795">
    <property type="entry name" value="SF2_C_Ski2"/>
    <property type="match status" value="2"/>
</dbReference>
<dbReference type="SUPFAM" id="SSF52540">
    <property type="entry name" value="P-loop containing nucleoside triphosphate hydrolases"/>
    <property type="match status" value="4"/>
</dbReference>
<dbReference type="CTD" id="20213333"/>
<feature type="domain" description="Helicase ATP-binding" evidence="8">
    <location>
        <begin position="84"/>
        <end position="269"/>
    </location>
</feature>
<feature type="domain" description="Helicase C-terminal" evidence="9">
    <location>
        <begin position="1145"/>
        <end position="1356"/>
    </location>
</feature>
<dbReference type="Pfam" id="PF00271">
    <property type="entry name" value="Helicase_C"/>
    <property type="match status" value="2"/>
</dbReference>
<dbReference type="FunFam" id="1.10.3380.10:FF:000001">
    <property type="entry name" value="U5 small nuclear ribonucleoprotein helicase"/>
    <property type="match status" value="1"/>
</dbReference>
<dbReference type="PROSITE" id="PS51194">
    <property type="entry name" value="HELICASE_CTER"/>
    <property type="match status" value="2"/>
</dbReference>
<evidence type="ECO:0000256" key="5">
    <source>
        <dbReference type="ARBA" id="ARBA00022801"/>
    </source>
</evidence>
<dbReference type="Pfam" id="PF00270">
    <property type="entry name" value="DEAD"/>
    <property type="match status" value="2"/>
</dbReference>
<dbReference type="FunFam" id="3.40.50.300:FF:000198">
    <property type="entry name" value="Activating signal cointegrator 1 complex subunit"/>
    <property type="match status" value="1"/>
</dbReference>
<dbReference type="Gene3D" id="3.40.50.300">
    <property type="entry name" value="P-loop containing nucleotide triphosphate hydrolases"/>
    <property type="match status" value="4"/>
</dbReference>
<dbReference type="GO" id="GO:0005634">
    <property type="term" value="C:nucleus"/>
    <property type="evidence" value="ECO:0000318"/>
    <property type="project" value="GO_Central"/>
</dbReference>
<dbReference type="InterPro" id="IPR035892">
    <property type="entry name" value="C2_domain_sf"/>
</dbReference>
<dbReference type="FunFam" id="3.40.50.300:FF:000231">
    <property type="entry name" value="Activating signal cointegrator 1 complex subunit 3"/>
    <property type="match status" value="1"/>
</dbReference>
<dbReference type="Gene3D" id="1.10.10.10">
    <property type="entry name" value="Winged helix-like DNA-binding domain superfamily/Winged helix DNA-binding domain"/>
    <property type="match status" value="2"/>
</dbReference>
<feature type="domain" description="Helicase C-terminal" evidence="9">
    <location>
        <begin position="304"/>
        <end position="502"/>
    </location>
</feature>
<dbReference type="FunFam" id="1.10.10.10:FF:000012">
    <property type="entry name" value="U5 small nuclear ribonucleoprotein helicase"/>
    <property type="match status" value="1"/>
</dbReference>
<dbReference type="PROSITE" id="PS51192">
    <property type="entry name" value="HELICASE_ATP_BIND_1"/>
    <property type="match status" value="2"/>
</dbReference>